<reference evidence="6" key="2">
    <citation type="submission" date="2023-05" db="EMBL/GenBank/DDBJ databases">
        <authorList>
            <person name="Schelkunov M.I."/>
        </authorList>
    </citation>
    <scope>NUCLEOTIDE SEQUENCE</scope>
    <source>
        <strain evidence="6">Hsosn_3</strain>
        <tissue evidence="6">Leaf</tissue>
    </source>
</reference>
<dbReference type="InterPro" id="IPR001232">
    <property type="entry name" value="SKP1-like"/>
</dbReference>
<comment type="similarity">
    <text evidence="2 4">Belongs to the SKP1 family.</text>
</comment>
<comment type="pathway">
    <text evidence="1 4">Protein modification; protein ubiquitination.</text>
</comment>
<dbReference type="PIRSF" id="PIRSF028729">
    <property type="entry name" value="E3_ubiquit_lig_SCF_Skp"/>
    <property type="match status" value="1"/>
</dbReference>
<evidence type="ECO:0000313" key="6">
    <source>
        <dbReference type="EMBL" id="KAK1355992.1"/>
    </source>
</evidence>
<gene>
    <name evidence="6" type="ORF">POM88_049248</name>
</gene>
<accession>A0AAD8GXE3</accession>
<dbReference type="SUPFAM" id="SSF81382">
    <property type="entry name" value="Skp1 dimerisation domain-like"/>
    <property type="match status" value="1"/>
</dbReference>
<comment type="subunit">
    <text evidence="4">Part of a SCF (SKP1-cullin-F-box) protein ligase complex.</text>
</comment>
<dbReference type="GO" id="GO:0016567">
    <property type="term" value="P:protein ubiquitination"/>
    <property type="evidence" value="ECO:0007669"/>
    <property type="project" value="UniProtKB-UniRule"/>
</dbReference>
<name>A0AAD8GXE3_9APIA</name>
<dbReference type="Proteomes" id="UP001237642">
    <property type="component" value="Unassembled WGS sequence"/>
</dbReference>
<evidence type="ECO:0000256" key="1">
    <source>
        <dbReference type="ARBA" id="ARBA00004906"/>
    </source>
</evidence>
<evidence type="ECO:0000256" key="4">
    <source>
        <dbReference type="PIRNR" id="PIRNR028729"/>
    </source>
</evidence>
<protein>
    <recommendedName>
        <fullName evidence="4">SKP1-like protein</fullName>
    </recommendedName>
</protein>
<proteinExistence type="inferred from homology"/>
<dbReference type="GO" id="GO:0009867">
    <property type="term" value="P:jasmonic acid mediated signaling pathway"/>
    <property type="evidence" value="ECO:0007669"/>
    <property type="project" value="UniProtKB-ARBA"/>
</dbReference>
<dbReference type="Gene3D" id="3.30.710.10">
    <property type="entry name" value="Potassium Channel Kv1.1, Chain A"/>
    <property type="match status" value="1"/>
</dbReference>
<evidence type="ECO:0000256" key="3">
    <source>
        <dbReference type="ARBA" id="ARBA00022786"/>
    </source>
</evidence>
<keyword evidence="3 4" id="KW-0833">Ubl conjugation pathway</keyword>
<dbReference type="SMART" id="SM00512">
    <property type="entry name" value="Skp1"/>
    <property type="match status" value="1"/>
</dbReference>
<dbReference type="InterPro" id="IPR016073">
    <property type="entry name" value="Skp1_comp_POZ"/>
</dbReference>
<dbReference type="Pfam" id="PF03931">
    <property type="entry name" value="Skp1_POZ"/>
    <property type="match status" value="1"/>
</dbReference>
<evidence type="ECO:0000256" key="2">
    <source>
        <dbReference type="ARBA" id="ARBA00009993"/>
    </source>
</evidence>
<dbReference type="CDD" id="cd18322">
    <property type="entry name" value="BTB_POZ_SKP1"/>
    <property type="match status" value="1"/>
</dbReference>
<comment type="function">
    <text evidence="4">Involved in ubiquitination and subsequent proteasomal degradation of target proteins. Together with CUL1, RBX1 and a F-box protein, it forms a SCF E3 ubiquitin ligase complex. The functional specificity of this complex depends on the type of F-box protein. In the SCF complex, it serves as an adapter that links the F-box protein to CUL1.</text>
</comment>
<reference evidence="6" key="1">
    <citation type="submission" date="2023-02" db="EMBL/GenBank/DDBJ databases">
        <title>Genome of toxic invasive species Heracleum sosnowskyi carries increased number of genes despite the absence of recent whole-genome duplications.</title>
        <authorList>
            <person name="Schelkunov M."/>
            <person name="Shtratnikova V."/>
            <person name="Makarenko M."/>
            <person name="Klepikova A."/>
            <person name="Omelchenko D."/>
            <person name="Novikova G."/>
            <person name="Obukhova E."/>
            <person name="Bogdanov V."/>
            <person name="Penin A."/>
            <person name="Logacheva M."/>
        </authorList>
    </citation>
    <scope>NUCLEOTIDE SEQUENCE</scope>
    <source>
        <strain evidence="6">Hsosn_3</strain>
        <tissue evidence="6">Leaf</tissue>
    </source>
</reference>
<dbReference type="EMBL" id="JAUIZM010000011">
    <property type="protein sequence ID" value="KAK1355992.1"/>
    <property type="molecule type" value="Genomic_DNA"/>
</dbReference>
<dbReference type="AlphaFoldDB" id="A0AAD8GXE3"/>
<evidence type="ECO:0000259" key="5">
    <source>
        <dbReference type="Pfam" id="PF03931"/>
    </source>
</evidence>
<dbReference type="SUPFAM" id="SSF54695">
    <property type="entry name" value="POZ domain"/>
    <property type="match status" value="1"/>
</dbReference>
<keyword evidence="7" id="KW-1185">Reference proteome</keyword>
<organism evidence="6 7">
    <name type="scientific">Heracleum sosnowskyi</name>
    <dbReference type="NCBI Taxonomy" id="360622"/>
    <lineage>
        <taxon>Eukaryota</taxon>
        <taxon>Viridiplantae</taxon>
        <taxon>Streptophyta</taxon>
        <taxon>Embryophyta</taxon>
        <taxon>Tracheophyta</taxon>
        <taxon>Spermatophyta</taxon>
        <taxon>Magnoliopsida</taxon>
        <taxon>eudicotyledons</taxon>
        <taxon>Gunneridae</taxon>
        <taxon>Pentapetalae</taxon>
        <taxon>asterids</taxon>
        <taxon>campanulids</taxon>
        <taxon>Apiales</taxon>
        <taxon>Apiaceae</taxon>
        <taxon>Apioideae</taxon>
        <taxon>apioid superclade</taxon>
        <taxon>Tordylieae</taxon>
        <taxon>Tordyliinae</taxon>
        <taxon>Heracleum</taxon>
    </lineage>
</organism>
<dbReference type="InterPro" id="IPR016897">
    <property type="entry name" value="SKP1"/>
</dbReference>
<dbReference type="GO" id="GO:0006511">
    <property type="term" value="P:ubiquitin-dependent protein catabolic process"/>
    <property type="evidence" value="ECO:0007669"/>
    <property type="project" value="InterPro"/>
</dbReference>
<comment type="caution">
    <text evidence="6">The sequence shown here is derived from an EMBL/GenBank/DDBJ whole genome shotgun (WGS) entry which is preliminary data.</text>
</comment>
<evidence type="ECO:0000313" key="7">
    <source>
        <dbReference type="Proteomes" id="UP001237642"/>
    </source>
</evidence>
<feature type="domain" description="SKP1 component POZ" evidence="5">
    <location>
        <begin position="1"/>
        <end position="59"/>
    </location>
</feature>
<dbReference type="PANTHER" id="PTHR11165">
    <property type="entry name" value="SKP1"/>
    <property type="match status" value="1"/>
</dbReference>
<dbReference type="InterPro" id="IPR011333">
    <property type="entry name" value="SKP1/BTB/POZ_sf"/>
</dbReference>
<sequence length="133" mass="15489">MITLKSSDNEIFEVEKVVAIESQKIKQMIEDDWTKTTIPLSDIPSKILVKVIEYCKKHVESSKAGVANKDVEDDLKSFDAHFLKVHDTTLFHLVFAANYLNIKSLLDLTLKQAAEILRRRRLEEFREIYEHLE</sequence>
<dbReference type="InterPro" id="IPR036296">
    <property type="entry name" value="SKP1-like_dim_sf"/>
</dbReference>